<gene>
    <name evidence="2" type="ORF">H7A79_0457</name>
</gene>
<feature type="transmembrane region" description="Helical" evidence="1">
    <location>
        <begin position="12"/>
        <end position="31"/>
    </location>
</feature>
<sequence length="124" mass="13283">MDVQQSAAGNGRLYKLAVSSLAALIFISLAWELWLAPLRPGGSWLALKALPLCLPLTGILKGRVYTFQYSSLLVLPYFAEAVVRLFDASAVSRACSAAALLCSAAFFAACLAYVKQRRKAVGNV</sequence>
<dbReference type="Proteomes" id="UP000516412">
    <property type="component" value="Chromosome"/>
</dbReference>
<evidence type="ECO:0008006" key="4">
    <source>
        <dbReference type="Google" id="ProtNLM"/>
    </source>
</evidence>
<evidence type="ECO:0000256" key="1">
    <source>
        <dbReference type="SAM" id="Phobius"/>
    </source>
</evidence>
<reference evidence="2" key="1">
    <citation type="submission" date="2024-06" db="EMBL/GenBank/DDBJ databases">
        <title>Complete Genome Sequence of mouse commensal type strain Neisseria musculi.</title>
        <authorList>
            <person name="Thapa E."/>
            <person name="Aluvathingal J."/>
            <person name="Nadendla S."/>
            <person name="Mehta A."/>
            <person name="Tettelin H."/>
            <person name="Weyand N.J."/>
        </authorList>
    </citation>
    <scope>NUCLEOTIDE SEQUENCE</scope>
    <source>
        <strain evidence="2">NW831</strain>
    </source>
</reference>
<keyword evidence="1" id="KW-0472">Membrane</keyword>
<proteinExistence type="predicted"/>
<organism evidence="2 3">
    <name type="scientific">Neisseria musculi</name>
    <dbReference type="NCBI Taxonomy" id="1815583"/>
    <lineage>
        <taxon>Bacteria</taxon>
        <taxon>Pseudomonadati</taxon>
        <taxon>Pseudomonadota</taxon>
        <taxon>Betaproteobacteria</taxon>
        <taxon>Neisseriales</taxon>
        <taxon>Neisseriaceae</taxon>
        <taxon>Neisseria</taxon>
    </lineage>
</organism>
<accession>A0A7H1MFE3</accession>
<protein>
    <recommendedName>
        <fullName evidence="4">DUF2069 domain-containing protein</fullName>
    </recommendedName>
</protein>
<keyword evidence="1" id="KW-0812">Transmembrane</keyword>
<dbReference type="InterPro" id="IPR018643">
    <property type="entry name" value="DUF2069_membrane"/>
</dbReference>
<keyword evidence="3" id="KW-1185">Reference proteome</keyword>
<evidence type="ECO:0000313" key="3">
    <source>
        <dbReference type="Proteomes" id="UP000516412"/>
    </source>
</evidence>
<dbReference type="Pfam" id="PF09842">
    <property type="entry name" value="DUF2069"/>
    <property type="match status" value="1"/>
</dbReference>
<dbReference type="RefSeq" id="WP_187000958.1">
    <property type="nucleotide sequence ID" value="NZ_CP060414.2"/>
</dbReference>
<keyword evidence="1" id="KW-1133">Transmembrane helix</keyword>
<feature type="transmembrane region" description="Helical" evidence="1">
    <location>
        <begin position="97"/>
        <end position="114"/>
    </location>
</feature>
<dbReference type="KEGG" id="nmus:H7A79_0457"/>
<name>A0A7H1MFE3_9NEIS</name>
<dbReference type="AlphaFoldDB" id="A0A7H1MFE3"/>
<evidence type="ECO:0000313" key="2">
    <source>
        <dbReference type="EMBL" id="QNT60358.1"/>
    </source>
</evidence>
<dbReference type="EMBL" id="CP060414">
    <property type="protein sequence ID" value="QNT60358.1"/>
    <property type="molecule type" value="Genomic_DNA"/>
</dbReference>